<evidence type="ECO:0000313" key="2">
    <source>
        <dbReference type="EMBL" id="KAK2139694.1"/>
    </source>
</evidence>
<evidence type="ECO:0000313" key="3">
    <source>
        <dbReference type="Proteomes" id="UP001209878"/>
    </source>
</evidence>
<protein>
    <submittedName>
        <fullName evidence="2">Uncharacterized protein</fullName>
    </submittedName>
</protein>
<feature type="compositionally biased region" description="Low complexity" evidence="1">
    <location>
        <begin position="19"/>
        <end position="28"/>
    </location>
</feature>
<reference evidence="2" key="1">
    <citation type="journal article" date="2023" name="Mol. Biol. Evol.">
        <title>Third-Generation Sequencing Reveals the Adaptive Role of the Epigenome in Three Deep-Sea Polychaetes.</title>
        <authorList>
            <person name="Perez M."/>
            <person name="Aroh O."/>
            <person name="Sun Y."/>
            <person name="Lan Y."/>
            <person name="Juniper S.K."/>
            <person name="Young C.R."/>
            <person name="Angers B."/>
            <person name="Qian P.Y."/>
        </authorList>
    </citation>
    <scope>NUCLEOTIDE SEQUENCE</scope>
    <source>
        <strain evidence="2">R07B-5</strain>
    </source>
</reference>
<dbReference type="EMBL" id="JAODUO010006235">
    <property type="protein sequence ID" value="KAK2139694.1"/>
    <property type="molecule type" value="Genomic_DNA"/>
</dbReference>
<evidence type="ECO:0000256" key="1">
    <source>
        <dbReference type="SAM" id="MobiDB-lite"/>
    </source>
</evidence>
<sequence length="155" mass="16054">MEKVLYNRQKRHKTKPSSDDPNSPSADSTTAVSLANLSDIAAAVVPQMATIMCVPVSTATLQVDAVSLSATMTASPQSLMTVNTPEVPMVNIPEAQLSRTLRPGDACAAGNSCIDGAISERVHLAVTGAAALHSVFTAGGVCRPTARNKQHACVL</sequence>
<comment type="caution">
    <text evidence="2">The sequence shown here is derived from an EMBL/GenBank/DDBJ whole genome shotgun (WGS) entry which is preliminary data.</text>
</comment>
<organism evidence="2 3">
    <name type="scientific">Ridgeia piscesae</name>
    <name type="common">Tubeworm</name>
    <dbReference type="NCBI Taxonomy" id="27915"/>
    <lineage>
        <taxon>Eukaryota</taxon>
        <taxon>Metazoa</taxon>
        <taxon>Spiralia</taxon>
        <taxon>Lophotrochozoa</taxon>
        <taxon>Annelida</taxon>
        <taxon>Polychaeta</taxon>
        <taxon>Sedentaria</taxon>
        <taxon>Canalipalpata</taxon>
        <taxon>Sabellida</taxon>
        <taxon>Siboglinidae</taxon>
        <taxon>Ridgeia</taxon>
    </lineage>
</organism>
<proteinExistence type="predicted"/>
<gene>
    <name evidence="2" type="ORF">NP493_6244g00006</name>
</gene>
<name>A0AAD9IRT5_RIDPI</name>
<feature type="region of interest" description="Disordered" evidence="1">
    <location>
        <begin position="1"/>
        <end position="29"/>
    </location>
</feature>
<dbReference type="AlphaFoldDB" id="A0AAD9IRT5"/>
<keyword evidence="3" id="KW-1185">Reference proteome</keyword>
<dbReference type="Proteomes" id="UP001209878">
    <property type="component" value="Unassembled WGS sequence"/>
</dbReference>
<accession>A0AAD9IRT5</accession>